<name>H5SLD9_9ZZZZ</name>
<protein>
    <submittedName>
        <fullName evidence="2">Glutaredoxin-related protein</fullName>
    </submittedName>
</protein>
<gene>
    <name evidence="2" type="ORF">HGMM_F46A05C14</name>
</gene>
<reference evidence="2" key="1">
    <citation type="journal article" date="2005" name="Environ. Microbiol.">
        <title>Genetic and functional properties of uncultivated thermophilic crenarchaeotes from a subsurface gold mine as revealed by analysis of genome fragments.</title>
        <authorList>
            <person name="Nunoura T."/>
            <person name="Hirayama H."/>
            <person name="Takami H."/>
            <person name="Oida H."/>
            <person name="Nishi S."/>
            <person name="Shimamura S."/>
            <person name="Suzuki Y."/>
            <person name="Inagaki F."/>
            <person name="Takai K."/>
            <person name="Nealson K.H."/>
            <person name="Horikoshi K."/>
        </authorList>
    </citation>
    <scope>NUCLEOTIDE SEQUENCE</scope>
</reference>
<accession>H5SLD9</accession>
<evidence type="ECO:0000256" key="1">
    <source>
        <dbReference type="SAM" id="MobiDB-lite"/>
    </source>
</evidence>
<dbReference type="AlphaFoldDB" id="H5SLD9"/>
<feature type="region of interest" description="Disordered" evidence="1">
    <location>
        <begin position="144"/>
        <end position="172"/>
    </location>
</feature>
<organism evidence="2">
    <name type="scientific">uncultured prokaryote</name>
    <dbReference type="NCBI Taxonomy" id="198431"/>
    <lineage>
        <taxon>unclassified sequences</taxon>
        <taxon>environmental samples</taxon>
    </lineage>
</organism>
<sequence length="172" mass="19406">MEQDPEAMQELLALGFRTVPVTLVDTTPIVGFNPSAIARALGLASAVRFADDPRWMLQNYTLVLEAALRATRQVSNERLEWVSPERRRTLRQFLYHLFHRPCLSLKALATGEYAREQGAYEQEALAYATSEEIARYGEKVLEECGPSSGRRRPRTWPGPCTPTSPVGRRWGS</sequence>
<reference evidence="2" key="2">
    <citation type="journal article" date="2012" name="PLoS ONE">
        <title>A Deeply Branching Thermophilic Bacterium with an Ancient Acetyl-CoA Pathway Dominates a Subsurface Ecosystem.</title>
        <authorList>
            <person name="Takami H."/>
            <person name="Noguchi H."/>
            <person name="Takaki Y."/>
            <person name="Uchiyama I."/>
            <person name="Toyoda A."/>
            <person name="Nishi S."/>
            <person name="Chee G.-J."/>
            <person name="Arai W."/>
            <person name="Nunoura T."/>
            <person name="Itoh T."/>
            <person name="Hattori M."/>
            <person name="Takai K."/>
        </authorList>
    </citation>
    <scope>NUCLEOTIDE SEQUENCE</scope>
</reference>
<evidence type="ECO:0000313" key="2">
    <source>
        <dbReference type="EMBL" id="BAL56975.1"/>
    </source>
</evidence>
<proteinExistence type="predicted"/>
<dbReference type="EMBL" id="AP011763">
    <property type="protein sequence ID" value="BAL56975.1"/>
    <property type="molecule type" value="Genomic_DNA"/>
</dbReference>
<dbReference type="Gene3D" id="3.40.30.10">
    <property type="entry name" value="Glutaredoxin"/>
    <property type="match status" value="1"/>
</dbReference>